<reference evidence="3 4" key="1">
    <citation type="submission" date="2017-01" db="EMBL/GenBank/DDBJ databases">
        <authorList>
            <person name="Mah S.A."/>
            <person name="Swanson W.J."/>
            <person name="Moy G.W."/>
            <person name="Vacquier V.D."/>
        </authorList>
    </citation>
    <scope>NUCLEOTIDE SEQUENCE [LARGE SCALE GENOMIC DNA]</scope>
    <source>
        <strain evidence="3 4">GSMNP</strain>
    </source>
</reference>
<dbReference type="SUPFAM" id="SSF50729">
    <property type="entry name" value="PH domain-like"/>
    <property type="match status" value="1"/>
</dbReference>
<evidence type="ECO:0000256" key="1">
    <source>
        <dbReference type="ARBA" id="ARBA00022737"/>
    </source>
</evidence>
<dbReference type="Gene3D" id="2.30.29.30">
    <property type="entry name" value="Pleckstrin-homology domain (PH domain)/Phosphotyrosine-binding domain (PTB)"/>
    <property type="match status" value="1"/>
</dbReference>
<dbReference type="SMART" id="SM00233">
    <property type="entry name" value="PH"/>
    <property type="match status" value="1"/>
</dbReference>
<dbReference type="PROSITE" id="PS50003">
    <property type="entry name" value="PH_DOMAIN"/>
    <property type="match status" value="1"/>
</dbReference>
<dbReference type="Pfam" id="PF00169">
    <property type="entry name" value="PH"/>
    <property type="match status" value="1"/>
</dbReference>
<keyword evidence="3" id="KW-0808">Transferase</keyword>
<dbReference type="GO" id="GO:0016740">
    <property type="term" value="F:transferase activity"/>
    <property type="evidence" value="ECO:0007669"/>
    <property type="project" value="UniProtKB-KW"/>
</dbReference>
<evidence type="ECO:0000259" key="2">
    <source>
        <dbReference type="PROSITE" id="PS50003"/>
    </source>
</evidence>
<name>A0A1R1YCL6_9FUNG</name>
<protein>
    <submittedName>
        <fullName evidence="3">Sterol 3-beta-glucosyltransferase</fullName>
    </submittedName>
</protein>
<gene>
    <name evidence="3" type="ORF">AYI70_g1436</name>
</gene>
<feature type="domain" description="PH" evidence="2">
    <location>
        <begin position="91"/>
        <end position="191"/>
    </location>
</feature>
<evidence type="ECO:0000313" key="4">
    <source>
        <dbReference type="Proteomes" id="UP000187283"/>
    </source>
</evidence>
<dbReference type="OrthoDB" id="2157866at2759"/>
<organism evidence="3 4">
    <name type="scientific">Smittium culicis</name>
    <dbReference type="NCBI Taxonomy" id="133412"/>
    <lineage>
        <taxon>Eukaryota</taxon>
        <taxon>Fungi</taxon>
        <taxon>Fungi incertae sedis</taxon>
        <taxon>Zoopagomycota</taxon>
        <taxon>Kickxellomycotina</taxon>
        <taxon>Harpellomycetes</taxon>
        <taxon>Harpellales</taxon>
        <taxon>Legeriomycetaceae</taxon>
        <taxon>Smittium</taxon>
    </lineage>
</organism>
<dbReference type="PANTHER" id="PTHR22903">
    <property type="entry name" value="PLEKHH PROTEIN"/>
    <property type="match status" value="1"/>
</dbReference>
<keyword evidence="4" id="KW-1185">Reference proteome</keyword>
<dbReference type="STRING" id="133412.A0A1R1YCL6"/>
<evidence type="ECO:0000313" key="3">
    <source>
        <dbReference type="EMBL" id="OMJ24664.1"/>
    </source>
</evidence>
<keyword evidence="1" id="KW-0677">Repeat</keyword>
<dbReference type="AlphaFoldDB" id="A0A1R1YCL6"/>
<dbReference type="InterPro" id="IPR001849">
    <property type="entry name" value="PH_domain"/>
</dbReference>
<comment type="caution">
    <text evidence="3">The sequence shown here is derived from an EMBL/GenBank/DDBJ whole genome shotgun (WGS) entry which is preliminary data.</text>
</comment>
<dbReference type="Proteomes" id="UP000187283">
    <property type="component" value="Unassembled WGS sequence"/>
</dbReference>
<proteinExistence type="predicted"/>
<accession>A0A1R1YCL6</accession>
<dbReference type="InterPro" id="IPR011993">
    <property type="entry name" value="PH-like_dom_sf"/>
</dbReference>
<dbReference type="EMBL" id="LSSN01000302">
    <property type="protein sequence ID" value="OMJ24664.1"/>
    <property type="molecule type" value="Genomic_DNA"/>
</dbReference>
<sequence>MHDLCDYFVVNNNAESDSNNSSCSNNSSDIDSLDCQITLPQLDQKDSADHRKNSMLSTANNNELIAESSLQQPQGDMSQIEKIQQQFANDQVLKSGYLYKQGRLKGWYKRWFVLRSNSLSYYHNNKEYKLNQIFPKSSIFDARLPDPSSNKASSTKRSYFRLVTLKRSYWLAHDDANTISDWISAIKLLIDT</sequence>
<dbReference type="PANTHER" id="PTHR22903:SF8">
    <property type="entry name" value="MAX-1A"/>
    <property type="match status" value="1"/>
</dbReference>